<dbReference type="EMBL" id="CP095046">
    <property type="protein sequence ID" value="UOQ72392.1"/>
    <property type="molecule type" value="Genomic_DNA"/>
</dbReference>
<evidence type="ECO:0000313" key="2">
    <source>
        <dbReference type="Proteomes" id="UP000831796"/>
    </source>
</evidence>
<gene>
    <name evidence="1" type="ORF">MUN79_28290</name>
</gene>
<dbReference type="AlphaFoldDB" id="A0A8T9Q5Z7"/>
<dbReference type="Proteomes" id="UP000831796">
    <property type="component" value="Chromosome"/>
</dbReference>
<dbReference type="KEGG" id="hcu:MUN79_28290"/>
<sequence length="175" mass="18757">MASDTTLTLTITGHPKRGEAANLVGPRVAGVKSYLVGKGAVARRITTSTSKAATADGAAILALTSASPTALEESLNEQNPLAVQIQQRSFQKGDNKVVDELLSKGPGTYTVNKDGRYYAVTIDKVLPAGPKTLAEARGQATSDYQNFLEKQWISQLRDQYPVKVNQPEVDKLVTK</sequence>
<evidence type="ECO:0000313" key="1">
    <source>
        <dbReference type="EMBL" id="UOQ72392.1"/>
    </source>
</evidence>
<dbReference type="RefSeq" id="WP_244675778.1">
    <property type="nucleotide sequence ID" value="NZ_CP095046.1"/>
</dbReference>
<proteinExistence type="predicted"/>
<accession>A0A8T9Q5Z7</accession>
<name>A0A8T9Q5Z7_9BACT</name>
<organism evidence="1 2">
    <name type="scientific">Hymenobacter cellulosilyticus</name>
    <dbReference type="NCBI Taxonomy" id="2932248"/>
    <lineage>
        <taxon>Bacteria</taxon>
        <taxon>Pseudomonadati</taxon>
        <taxon>Bacteroidota</taxon>
        <taxon>Cytophagia</taxon>
        <taxon>Cytophagales</taxon>
        <taxon>Hymenobacteraceae</taxon>
        <taxon>Hymenobacter</taxon>
    </lineage>
</organism>
<evidence type="ECO:0008006" key="3">
    <source>
        <dbReference type="Google" id="ProtNLM"/>
    </source>
</evidence>
<keyword evidence="2" id="KW-1185">Reference proteome</keyword>
<reference evidence="1" key="1">
    <citation type="submission" date="2022-04" db="EMBL/GenBank/DDBJ databases">
        <title>Hymenobacter sp. isolated from the air.</title>
        <authorList>
            <person name="Won M."/>
            <person name="Lee C.-M."/>
            <person name="Woen H.-Y."/>
            <person name="Kwon S.-W."/>
        </authorList>
    </citation>
    <scope>NUCLEOTIDE SEQUENCE</scope>
    <source>
        <strain evidence="1">5116S-3</strain>
    </source>
</reference>
<protein>
    <recommendedName>
        <fullName evidence="3">Peptidylprolyl isomerase</fullName>
    </recommendedName>
</protein>